<protein>
    <submittedName>
        <fullName evidence="2">Uncharacterized protein</fullName>
    </submittedName>
</protein>
<organism evidence="2 3">
    <name type="scientific">Edaphochlamys debaryana</name>
    <dbReference type="NCBI Taxonomy" id="47281"/>
    <lineage>
        <taxon>Eukaryota</taxon>
        <taxon>Viridiplantae</taxon>
        <taxon>Chlorophyta</taxon>
        <taxon>core chlorophytes</taxon>
        <taxon>Chlorophyceae</taxon>
        <taxon>CS clade</taxon>
        <taxon>Chlamydomonadales</taxon>
        <taxon>Chlamydomonadales incertae sedis</taxon>
        <taxon>Edaphochlamys</taxon>
    </lineage>
</organism>
<accession>A0A835YJ93</accession>
<keyword evidence="3" id="KW-1185">Reference proteome</keyword>
<name>A0A835YJ93_9CHLO</name>
<evidence type="ECO:0000256" key="1">
    <source>
        <dbReference type="SAM" id="MobiDB-lite"/>
    </source>
</evidence>
<reference evidence="2" key="1">
    <citation type="journal article" date="2020" name="bioRxiv">
        <title>Comparative genomics of Chlamydomonas.</title>
        <authorList>
            <person name="Craig R.J."/>
            <person name="Hasan A.R."/>
            <person name="Ness R.W."/>
            <person name="Keightley P.D."/>
        </authorList>
    </citation>
    <scope>NUCLEOTIDE SEQUENCE</scope>
    <source>
        <strain evidence="2">CCAP 11/70</strain>
    </source>
</reference>
<dbReference type="EMBL" id="JAEHOE010000009">
    <property type="protein sequence ID" value="KAG2498679.1"/>
    <property type="molecule type" value="Genomic_DNA"/>
</dbReference>
<proteinExistence type="predicted"/>
<evidence type="ECO:0000313" key="3">
    <source>
        <dbReference type="Proteomes" id="UP000612055"/>
    </source>
</evidence>
<evidence type="ECO:0000313" key="2">
    <source>
        <dbReference type="EMBL" id="KAG2498679.1"/>
    </source>
</evidence>
<gene>
    <name evidence="2" type="ORF">HYH03_003423</name>
</gene>
<sequence length="456" mass="49967">MYYVPIGTSVTRQGDSCNPAAGIALVARWRRGYLSDAMKKLMAAELSRTNSGAVHPTISRQVTAALDRANNIADLQSVYEDNEYTISYISLSTAWNQVGKLCTKRGGAVNPLDAPGPGKRRERSVDPLAVAFAREKLLPRTREVVRELDMRGVSAALWGVGKLRFKLAEEEGGPYLAELFEARIVKLLDTVGFGNVAHGAQLWLGLGMCEYLWSDRLLRRVVEATLEAMETWELRGVAQAASHMAELAHRLSLTAEQRQKLTNELESRLGSVPRADDYHMQSISCILLAAHRLEIPLSLLTLARTVQTYVSVPPDVAVRLTTSSMAADLPYFNRLGYALSGHEAAGLFRVLESTNDTWKSQDVIPTAEALVLADGFRPPPYFRQLVARELVRQPQDNWLRAAAQAWAISVPTPGAAASTSTPPPDAAPRGGNGGAAPARPRRPKAEAGQEKRQRRR</sequence>
<dbReference type="AlphaFoldDB" id="A0A835YJ93"/>
<feature type="compositionally biased region" description="Basic and acidic residues" evidence="1">
    <location>
        <begin position="443"/>
        <end position="456"/>
    </location>
</feature>
<feature type="region of interest" description="Disordered" evidence="1">
    <location>
        <begin position="412"/>
        <end position="456"/>
    </location>
</feature>
<dbReference type="Proteomes" id="UP000612055">
    <property type="component" value="Unassembled WGS sequence"/>
</dbReference>
<comment type="caution">
    <text evidence="2">The sequence shown here is derived from an EMBL/GenBank/DDBJ whole genome shotgun (WGS) entry which is preliminary data.</text>
</comment>